<organism evidence="1">
    <name type="scientific">Firmicutes phage HS18</name>
    <dbReference type="NCBI Taxonomy" id="3056396"/>
    <lineage>
        <taxon>Viruses</taxon>
    </lineage>
</organism>
<protein>
    <submittedName>
        <fullName evidence="1">Uncharacterized protein</fullName>
    </submittedName>
</protein>
<accession>A0AA49X4N7</accession>
<sequence>MDFKEGQIIIYKGSNGYEIGKIKKIKNSKSAWIWYHGGDTAALTDFDLISPIINDYCIADILSKS</sequence>
<reference evidence="1" key="1">
    <citation type="submission" date="2023-04" db="EMBL/GenBank/DDBJ databases">
        <title>The human skin virome in hidradenitis suppurativa patients.</title>
        <authorList>
            <person name="Jansen D."/>
        </authorList>
    </citation>
    <scope>NUCLEOTIDE SEQUENCE</scope>
    <source>
        <strain evidence="1">VC4_HSPhageC</strain>
    </source>
</reference>
<dbReference type="EMBL" id="OQ890326">
    <property type="protein sequence ID" value="WLJ26405.1"/>
    <property type="molecule type" value="Genomic_DNA"/>
</dbReference>
<evidence type="ECO:0000313" key="1">
    <source>
        <dbReference type="EMBL" id="WLJ26405.1"/>
    </source>
</evidence>
<proteinExistence type="predicted"/>
<name>A0AA49X4N7_9VIRU</name>